<name>D7U943_VITVI</name>
<keyword evidence="2" id="KW-1185">Reference proteome</keyword>
<evidence type="ECO:0000313" key="2">
    <source>
        <dbReference type="Proteomes" id="UP000009183"/>
    </source>
</evidence>
<dbReference type="AlphaFoldDB" id="D7U943"/>
<dbReference type="HOGENOM" id="CLU_2799203_0_0_1"/>
<accession>D7U943</accession>
<dbReference type="PaxDb" id="29760-VIT_18s0041g01740.t01"/>
<protein>
    <submittedName>
        <fullName evidence="1">Uncharacterized protein</fullName>
    </submittedName>
</protein>
<dbReference type="EMBL" id="FN596744">
    <property type="protein sequence ID" value="CBI39257.3"/>
    <property type="molecule type" value="Genomic_DNA"/>
</dbReference>
<reference evidence="2" key="1">
    <citation type="journal article" date="2007" name="Nature">
        <title>The grapevine genome sequence suggests ancestral hexaploidization in major angiosperm phyla.</title>
        <authorList>
            <consortium name="The French-Italian Public Consortium for Grapevine Genome Characterization."/>
            <person name="Jaillon O."/>
            <person name="Aury J.-M."/>
            <person name="Noel B."/>
            <person name="Policriti A."/>
            <person name="Clepet C."/>
            <person name="Casagrande A."/>
            <person name="Choisne N."/>
            <person name="Aubourg S."/>
            <person name="Vitulo N."/>
            <person name="Jubin C."/>
            <person name="Vezzi A."/>
            <person name="Legeai F."/>
            <person name="Hugueney P."/>
            <person name="Dasilva C."/>
            <person name="Horner D."/>
            <person name="Mica E."/>
            <person name="Jublot D."/>
            <person name="Poulain J."/>
            <person name="Bruyere C."/>
            <person name="Billault A."/>
            <person name="Segurens B."/>
            <person name="Gouyvenoux M."/>
            <person name="Ugarte E."/>
            <person name="Cattonaro F."/>
            <person name="Anthouard V."/>
            <person name="Vico V."/>
            <person name="Del Fabbro C."/>
            <person name="Alaux M."/>
            <person name="Di Gaspero G."/>
            <person name="Dumas V."/>
            <person name="Felice N."/>
            <person name="Paillard S."/>
            <person name="Juman I."/>
            <person name="Moroldo M."/>
            <person name="Scalabrin S."/>
            <person name="Canaguier A."/>
            <person name="Le Clainche I."/>
            <person name="Malacrida G."/>
            <person name="Durand E."/>
            <person name="Pesole G."/>
            <person name="Laucou V."/>
            <person name="Chatelet P."/>
            <person name="Merdinoglu D."/>
            <person name="Delledonne M."/>
            <person name="Pezzotti M."/>
            <person name="Lecharny A."/>
            <person name="Scarpelli C."/>
            <person name="Artiguenave F."/>
            <person name="Pe M.E."/>
            <person name="Valle G."/>
            <person name="Morgante M."/>
            <person name="Caboche M."/>
            <person name="Adam-Blondon A.-F."/>
            <person name="Weissenbach J."/>
            <person name="Quetier F."/>
            <person name="Wincker P."/>
        </authorList>
    </citation>
    <scope>NUCLEOTIDE SEQUENCE [LARGE SCALE GENOMIC DNA]</scope>
    <source>
        <strain evidence="2">cv. Pinot noir / PN40024</strain>
    </source>
</reference>
<dbReference type="Proteomes" id="UP000009183">
    <property type="component" value="Chromosome 18"/>
</dbReference>
<sequence>MASCLHYNLRCLLPFEAGAIDFDDPRTNCQHSFYQLIIHQLFIVTYWCCEKSATCVPERYLTPRNGYF</sequence>
<dbReference type="InParanoid" id="D7U943"/>
<organism evidence="1 2">
    <name type="scientific">Vitis vinifera</name>
    <name type="common">Grape</name>
    <dbReference type="NCBI Taxonomy" id="29760"/>
    <lineage>
        <taxon>Eukaryota</taxon>
        <taxon>Viridiplantae</taxon>
        <taxon>Streptophyta</taxon>
        <taxon>Embryophyta</taxon>
        <taxon>Tracheophyta</taxon>
        <taxon>Spermatophyta</taxon>
        <taxon>Magnoliopsida</taxon>
        <taxon>eudicotyledons</taxon>
        <taxon>Gunneridae</taxon>
        <taxon>Pentapetalae</taxon>
        <taxon>rosids</taxon>
        <taxon>Vitales</taxon>
        <taxon>Vitaceae</taxon>
        <taxon>Viteae</taxon>
        <taxon>Vitis</taxon>
    </lineage>
</organism>
<evidence type="ECO:0000313" key="1">
    <source>
        <dbReference type="EMBL" id="CBI39257.3"/>
    </source>
</evidence>
<gene>
    <name evidence="1" type="ordered locus">VIT_18s0041g01740</name>
</gene>
<proteinExistence type="predicted"/>